<keyword evidence="2" id="KW-0134">Cell wall</keyword>
<proteinExistence type="predicted"/>
<dbReference type="FunFam" id="2.60.120.260:FF:000031">
    <property type="entry name" value="DUF642 family protein"/>
    <property type="match status" value="1"/>
</dbReference>
<dbReference type="Gramene" id="Kaladp0011s0495.1.v1.1">
    <property type="protein sequence ID" value="Kaladp0011s0495.1.v1.1"/>
    <property type="gene ID" value="Kaladp0011s0495.v1.1"/>
</dbReference>
<dbReference type="PANTHER" id="PTHR31265">
    <property type="entry name" value="OS02G0527500 PROTEIN-RELATED"/>
    <property type="match status" value="1"/>
</dbReference>
<evidence type="ECO:0000256" key="3">
    <source>
        <dbReference type="ARBA" id="ARBA00022525"/>
    </source>
</evidence>
<reference evidence="8" key="1">
    <citation type="submission" date="2021-01" db="UniProtKB">
        <authorList>
            <consortium name="EnsemblPlants"/>
        </authorList>
    </citation>
    <scope>IDENTIFICATION</scope>
</reference>
<feature type="domain" description="DUF642" evidence="7">
    <location>
        <begin position="210"/>
        <end position="376"/>
    </location>
</feature>
<evidence type="ECO:0000313" key="8">
    <source>
        <dbReference type="EnsemblPlants" id="Kaladp0011s0495.1.v1.1"/>
    </source>
</evidence>
<evidence type="ECO:0000256" key="6">
    <source>
        <dbReference type="SAM" id="SignalP"/>
    </source>
</evidence>
<dbReference type="InterPro" id="IPR052437">
    <property type="entry name" value="Pectin_Meth_Modulator"/>
</dbReference>
<dbReference type="Proteomes" id="UP000594263">
    <property type="component" value="Unplaced"/>
</dbReference>
<comment type="subcellular location">
    <subcellularLocation>
        <location evidence="1">Secreted</location>
        <location evidence="1">Cell wall</location>
    </subcellularLocation>
</comment>
<name>A0A7N0RGZ6_KALFE</name>
<evidence type="ECO:0000256" key="4">
    <source>
        <dbReference type="ARBA" id="ARBA00022729"/>
    </source>
</evidence>
<dbReference type="InterPro" id="IPR006946">
    <property type="entry name" value="DGR2-like_dom"/>
</dbReference>
<evidence type="ECO:0000256" key="2">
    <source>
        <dbReference type="ARBA" id="ARBA00022512"/>
    </source>
</evidence>
<dbReference type="AlphaFoldDB" id="A0A7N0RGZ6"/>
<protein>
    <recommendedName>
        <fullName evidence="7">DUF642 domain-containing protein</fullName>
    </recommendedName>
</protein>
<keyword evidence="4 6" id="KW-0732">Signal</keyword>
<dbReference type="Gene3D" id="2.60.120.260">
    <property type="entry name" value="Galactose-binding domain-like"/>
    <property type="match status" value="2"/>
</dbReference>
<dbReference type="EnsemblPlants" id="Kaladp0011s0495.1.v1.1">
    <property type="protein sequence ID" value="Kaladp0011s0495.1.v1.1"/>
    <property type="gene ID" value="Kaladp0011s0495.v1.1"/>
</dbReference>
<evidence type="ECO:0000313" key="9">
    <source>
        <dbReference type="Proteomes" id="UP000594263"/>
    </source>
</evidence>
<dbReference type="SUPFAM" id="SSF49785">
    <property type="entry name" value="Galactose-binding domain-like"/>
    <property type="match status" value="1"/>
</dbReference>
<sequence length="386" mass="41683">MIMMRSVIACCLLIFLVCAAAFSSFSVAIASATTTGGLLRNGNFEYGPKSSQLRGRVVTDRHAIPNWEISGYVEYIKSGQKQGDMLLVVPEGAYAVRLGNEASITQKLNLKKGGFYSITFSTARTCAQEEKLNVSVYPNSEENDWGILPVQTMYSSNGWDLYSWAFQADASVVAFTIHNPGAEEDPACGPLLDSVALKPLSIPKPTKDNVMKNGDFEEGPYVIPKTPGGVLIPPYIEDDHSPLPGWTVESLKAVKYLDSEHFYVPGGRRAVELIGGKESAITQIVRTIPGKIYVLTFKVGDGKNQCEGTLGVEAFAGKAVGKVVYVSSGKGGFKEAKVTFRADAARTRISFLSSYYTMTSDNTGSLCGPVIDDVRLVSVRNPPTSV</sequence>
<organism evidence="8 9">
    <name type="scientific">Kalanchoe fedtschenkoi</name>
    <name type="common">Lavender scallops</name>
    <name type="synonym">South American air plant</name>
    <dbReference type="NCBI Taxonomy" id="63787"/>
    <lineage>
        <taxon>Eukaryota</taxon>
        <taxon>Viridiplantae</taxon>
        <taxon>Streptophyta</taxon>
        <taxon>Embryophyta</taxon>
        <taxon>Tracheophyta</taxon>
        <taxon>Spermatophyta</taxon>
        <taxon>Magnoliopsida</taxon>
        <taxon>eudicotyledons</taxon>
        <taxon>Gunneridae</taxon>
        <taxon>Pentapetalae</taxon>
        <taxon>Saxifragales</taxon>
        <taxon>Crassulaceae</taxon>
        <taxon>Kalanchoe</taxon>
    </lineage>
</organism>
<keyword evidence="9" id="KW-1185">Reference proteome</keyword>
<keyword evidence="5" id="KW-0325">Glycoprotein</keyword>
<accession>A0A7N0RGZ6</accession>
<evidence type="ECO:0000259" key="7">
    <source>
        <dbReference type="Pfam" id="PF04862"/>
    </source>
</evidence>
<dbReference type="PANTHER" id="PTHR31265:SF61">
    <property type="entry name" value="PROTEIN DUF642 L-GALACTONO-1,4-LACTONE-RESPONSIVE GENE 1"/>
    <property type="match status" value="1"/>
</dbReference>
<dbReference type="Pfam" id="PF04862">
    <property type="entry name" value="DUF642"/>
    <property type="match status" value="2"/>
</dbReference>
<dbReference type="InterPro" id="IPR008979">
    <property type="entry name" value="Galactose-bd-like_sf"/>
</dbReference>
<dbReference type="OMA" id="HEEHPAC"/>
<evidence type="ECO:0000256" key="1">
    <source>
        <dbReference type="ARBA" id="ARBA00004191"/>
    </source>
</evidence>
<keyword evidence="3" id="KW-0964">Secreted</keyword>
<evidence type="ECO:0000256" key="5">
    <source>
        <dbReference type="ARBA" id="ARBA00023180"/>
    </source>
</evidence>
<feature type="domain" description="DUF642" evidence="7">
    <location>
        <begin position="37"/>
        <end position="198"/>
    </location>
</feature>
<feature type="signal peptide" evidence="6">
    <location>
        <begin position="1"/>
        <end position="21"/>
    </location>
</feature>
<feature type="chain" id="PRO_5029595551" description="DUF642 domain-containing protein" evidence="6">
    <location>
        <begin position="22"/>
        <end position="386"/>
    </location>
</feature>